<dbReference type="Pfam" id="PF12833">
    <property type="entry name" value="HTH_18"/>
    <property type="match status" value="1"/>
</dbReference>
<dbReference type="InterPro" id="IPR009057">
    <property type="entry name" value="Homeodomain-like_sf"/>
</dbReference>
<feature type="transmembrane region" description="Helical" evidence="4">
    <location>
        <begin position="73"/>
        <end position="93"/>
    </location>
</feature>
<evidence type="ECO:0000259" key="5">
    <source>
        <dbReference type="PROSITE" id="PS01124"/>
    </source>
</evidence>
<evidence type="ECO:0000256" key="1">
    <source>
        <dbReference type="ARBA" id="ARBA00023015"/>
    </source>
</evidence>
<accession>A0AAW7Z1F9</accession>
<keyword evidence="4" id="KW-0472">Membrane</keyword>
<evidence type="ECO:0000256" key="4">
    <source>
        <dbReference type="SAM" id="Phobius"/>
    </source>
</evidence>
<dbReference type="RefSeq" id="WP_057793653.1">
    <property type="nucleotide sequence ID" value="NZ_CAXIBE010000013.1"/>
</dbReference>
<reference evidence="6 8" key="1">
    <citation type="submission" date="2015-12" db="EMBL/GenBank/DDBJ databases">
        <title>Intraspecies pangenome expansion in the marine bacterium Alteromonas.</title>
        <authorList>
            <person name="Lopez-Perez M."/>
            <person name="Rodriguez-Valera F."/>
        </authorList>
    </citation>
    <scope>NUCLEOTIDE SEQUENCE [LARGE SCALE GENOMIC DNA]</scope>
    <source>
        <strain evidence="6 8">LMG 21861</strain>
    </source>
</reference>
<gene>
    <name evidence="6" type="ORF">AVL57_05395</name>
    <name evidence="7" type="ORF">Q4527_02930</name>
</gene>
<feature type="domain" description="HTH araC/xylS-type" evidence="5">
    <location>
        <begin position="279"/>
        <end position="383"/>
    </location>
</feature>
<evidence type="ECO:0000256" key="2">
    <source>
        <dbReference type="ARBA" id="ARBA00023125"/>
    </source>
</evidence>
<protein>
    <submittedName>
        <fullName evidence="7">AraC family transcriptional regulator</fullName>
    </submittedName>
</protein>
<feature type="transmembrane region" description="Helical" evidence="4">
    <location>
        <begin position="37"/>
        <end position="53"/>
    </location>
</feature>
<keyword evidence="2" id="KW-0238">DNA-binding</keyword>
<keyword evidence="4" id="KW-1133">Transmembrane helix</keyword>
<feature type="transmembrane region" description="Helical" evidence="4">
    <location>
        <begin position="192"/>
        <end position="215"/>
    </location>
</feature>
<keyword evidence="8" id="KW-1185">Reference proteome</keyword>
<dbReference type="EMBL" id="JAUOQI010000002">
    <property type="protein sequence ID" value="MDO6576323.1"/>
    <property type="molecule type" value="Genomic_DNA"/>
</dbReference>
<feature type="transmembrane region" description="Helical" evidence="4">
    <location>
        <begin position="105"/>
        <end position="122"/>
    </location>
</feature>
<keyword evidence="3" id="KW-0804">Transcription</keyword>
<dbReference type="AlphaFoldDB" id="A0AAW7Z1F9"/>
<evidence type="ECO:0000256" key="3">
    <source>
        <dbReference type="ARBA" id="ARBA00023163"/>
    </source>
</evidence>
<dbReference type="Proteomes" id="UP000056750">
    <property type="component" value="Chromosome"/>
</dbReference>
<dbReference type="Gene3D" id="1.10.10.60">
    <property type="entry name" value="Homeodomain-like"/>
    <property type="match status" value="2"/>
</dbReference>
<dbReference type="GO" id="GO:0043565">
    <property type="term" value="F:sequence-specific DNA binding"/>
    <property type="evidence" value="ECO:0007669"/>
    <property type="project" value="InterPro"/>
</dbReference>
<reference evidence="7" key="2">
    <citation type="submission" date="2023-07" db="EMBL/GenBank/DDBJ databases">
        <title>Genome content predicts the carbon catabolic preferences of heterotrophic bacteria.</title>
        <authorList>
            <person name="Gralka M."/>
        </authorList>
    </citation>
    <scope>NUCLEOTIDE SEQUENCE</scope>
    <source>
        <strain evidence="7">F2M12</strain>
    </source>
</reference>
<feature type="transmembrane region" description="Helical" evidence="4">
    <location>
        <begin position="12"/>
        <end position="30"/>
    </location>
</feature>
<dbReference type="PANTHER" id="PTHR43280:SF29">
    <property type="entry name" value="ARAC-FAMILY TRANSCRIPTIONAL REGULATOR"/>
    <property type="match status" value="1"/>
</dbReference>
<dbReference type="PANTHER" id="PTHR43280">
    <property type="entry name" value="ARAC-FAMILY TRANSCRIPTIONAL REGULATOR"/>
    <property type="match status" value="1"/>
</dbReference>
<dbReference type="SUPFAM" id="SSF46689">
    <property type="entry name" value="Homeodomain-like"/>
    <property type="match status" value="1"/>
</dbReference>
<proteinExistence type="predicted"/>
<evidence type="ECO:0000313" key="9">
    <source>
        <dbReference type="Proteomes" id="UP001170717"/>
    </source>
</evidence>
<dbReference type="InterPro" id="IPR018060">
    <property type="entry name" value="HTH_AraC"/>
</dbReference>
<evidence type="ECO:0000313" key="6">
    <source>
        <dbReference type="EMBL" id="AMJ73457.1"/>
    </source>
</evidence>
<dbReference type="EMBL" id="CP013926">
    <property type="protein sequence ID" value="AMJ73457.1"/>
    <property type="molecule type" value="Genomic_DNA"/>
</dbReference>
<evidence type="ECO:0000313" key="7">
    <source>
        <dbReference type="EMBL" id="MDO6576323.1"/>
    </source>
</evidence>
<dbReference type="Proteomes" id="UP001170717">
    <property type="component" value="Unassembled WGS sequence"/>
</dbReference>
<dbReference type="SMART" id="SM00342">
    <property type="entry name" value="HTH_ARAC"/>
    <property type="match status" value="1"/>
</dbReference>
<dbReference type="PROSITE" id="PS01124">
    <property type="entry name" value="HTH_ARAC_FAMILY_2"/>
    <property type="match status" value="1"/>
</dbReference>
<dbReference type="GO" id="GO:0003700">
    <property type="term" value="F:DNA-binding transcription factor activity"/>
    <property type="evidence" value="ECO:0007669"/>
    <property type="project" value="InterPro"/>
</dbReference>
<keyword evidence="4" id="KW-0812">Transmembrane</keyword>
<evidence type="ECO:0000313" key="8">
    <source>
        <dbReference type="Proteomes" id="UP000056750"/>
    </source>
</evidence>
<feature type="transmembrane region" description="Helical" evidence="4">
    <location>
        <begin position="235"/>
        <end position="254"/>
    </location>
</feature>
<dbReference type="GeneID" id="83257095"/>
<organism evidence="7 9">
    <name type="scientific">Alteromonas stellipolaris</name>
    <dbReference type="NCBI Taxonomy" id="233316"/>
    <lineage>
        <taxon>Bacteria</taxon>
        <taxon>Pseudomonadati</taxon>
        <taxon>Pseudomonadota</taxon>
        <taxon>Gammaproteobacteria</taxon>
        <taxon>Alteromonadales</taxon>
        <taxon>Alteromonadaceae</taxon>
        <taxon>Alteromonas/Salinimonas group</taxon>
        <taxon>Alteromonas</taxon>
    </lineage>
</organism>
<keyword evidence="1" id="KW-0805">Transcription regulation</keyword>
<name>A0AAW7Z1F9_9ALTE</name>
<dbReference type="KEGG" id="asq:AVL57_05395"/>
<sequence>MKAVLFNIHDLVLLFTVFQCLLFALFLVTLKRGKRKTHLLLAAFLLSQAAIPLDNLINFGEMFRSTALSFSPNLFYSFGLAYWVEAPLLLFYIRSLIYKDYQFRRYDLLFLLPFVAYSIYFANTWWLEEELVKIAALQGDTIANTPFEERAIHFFREAFRVACGVLCLIELNNYQKQLKQQVAETESVDLTWLKALVVGFLIVRVVAVLTALAIISAYELGVYIDHEFLGLSSNYAVLLMISGLIFFSAGYSTIFRGIDSKLTPAATKEKPKIDLRQVDKITRYMRLNKPYLNHLLTLENLANQLDIPPRVLSHIINHHFNKNFFEFINHYRIEESKLLLESESNRRATMLDIMDSAGFNSKATFNTFFKKLTEKTPTQYRKDYWE</sequence>